<comment type="subcellular location">
    <subcellularLocation>
        <location evidence="1">Cell membrane</location>
        <topology evidence="1">Multi-pass membrane protein</topology>
    </subcellularLocation>
</comment>
<evidence type="ECO:0000313" key="13">
    <source>
        <dbReference type="EMBL" id="QFU75108.1"/>
    </source>
</evidence>
<dbReference type="PANTHER" id="PTHR46494:SF1">
    <property type="entry name" value="CORA FAMILY METAL ION TRANSPORTER (EUROFUNG)"/>
    <property type="match status" value="1"/>
</dbReference>
<evidence type="ECO:0000256" key="8">
    <source>
        <dbReference type="ARBA" id="ARBA00023065"/>
    </source>
</evidence>
<dbReference type="AlphaFoldDB" id="A0A5P9NJG2"/>
<feature type="transmembrane region" description="Helical" evidence="12">
    <location>
        <begin position="297"/>
        <end position="317"/>
    </location>
</feature>
<evidence type="ECO:0000256" key="4">
    <source>
        <dbReference type="ARBA" id="ARBA00022475"/>
    </source>
</evidence>
<dbReference type="Gene3D" id="3.30.460.20">
    <property type="entry name" value="CorA soluble domain-like"/>
    <property type="match status" value="1"/>
</dbReference>
<name>A0A5P9NJG2_9GAMM</name>
<evidence type="ECO:0000256" key="2">
    <source>
        <dbReference type="ARBA" id="ARBA00009765"/>
    </source>
</evidence>
<keyword evidence="9 12" id="KW-0472">Membrane</keyword>
<keyword evidence="4" id="KW-1003">Cell membrane</keyword>
<evidence type="ECO:0000256" key="12">
    <source>
        <dbReference type="SAM" id="Phobius"/>
    </source>
</evidence>
<gene>
    <name evidence="13" type="ORF">EY643_05290</name>
</gene>
<keyword evidence="5 12" id="KW-0812">Transmembrane</keyword>
<dbReference type="GO" id="GO:0005886">
    <property type="term" value="C:plasma membrane"/>
    <property type="evidence" value="ECO:0007669"/>
    <property type="project" value="UniProtKB-SubCell"/>
</dbReference>
<dbReference type="FunFam" id="1.20.58.340:FF:000004">
    <property type="entry name" value="Magnesium transport protein CorA"/>
    <property type="match status" value="1"/>
</dbReference>
<dbReference type="SUPFAM" id="SSF143865">
    <property type="entry name" value="CorA soluble domain-like"/>
    <property type="match status" value="1"/>
</dbReference>
<dbReference type="EMBL" id="CP036422">
    <property type="protein sequence ID" value="QFU75108.1"/>
    <property type="molecule type" value="Genomic_DNA"/>
</dbReference>
<accession>A0A5P9NJG2</accession>
<comment type="function">
    <text evidence="11">Mediates influx of magnesium ions. Alternates between open and closed states. Activated by low cytoplasmic Mg(2+) levels. Inactive when cytoplasmic Mg(2+) levels are high.</text>
</comment>
<keyword evidence="6" id="KW-0460">Magnesium</keyword>
<reference evidence="13 14" key="1">
    <citation type="submission" date="2019-02" db="EMBL/GenBank/DDBJ databases">
        <authorList>
            <person name="Li S.-H."/>
        </authorList>
    </citation>
    <scope>NUCLEOTIDE SEQUENCE [LARGE SCALE GENOMIC DNA]</scope>
    <source>
        <strain evidence="13 14">IMCC14385</strain>
    </source>
</reference>
<organism evidence="13 14">
    <name type="scientific">Halioglobus maricola</name>
    <dbReference type="NCBI Taxonomy" id="2601894"/>
    <lineage>
        <taxon>Bacteria</taxon>
        <taxon>Pseudomonadati</taxon>
        <taxon>Pseudomonadota</taxon>
        <taxon>Gammaproteobacteria</taxon>
        <taxon>Cellvibrionales</taxon>
        <taxon>Halieaceae</taxon>
        <taxon>Halioglobus</taxon>
    </lineage>
</organism>
<dbReference type="CDD" id="cd12822">
    <property type="entry name" value="TmCorA-like"/>
    <property type="match status" value="1"/>
</dbReference>
<dbReference type="PANTHER" id="PTHR46494">
    <property type="entry name" value="CORA FAMILY METAL ION TRANSPORTER (EUROFUNG)"/>
    <property type="match status" value="1"/>
</dbReference>
<dbReference type="InterPro" id="IPR045861">
    <property type="entry name" value="CorA_cytoplasmic_dom"/>
</dbReference>
<sequence length="323" mass="37490">MDRAMLLSQAGEYETGGLELVEQWRDRPDCYLWLDLESAPSEDVRQILSSMQCDELAINDSFRARHPPKIEQFKDSTFVLFRGISSLDDSLELEPQQIGLWIGSRHLITYHRGTSISVSHHWDIELQSGLLQQPGVLALKIIHYACGRYLEKLLDFEDQLADLEDGLLSEQSEEGMRKLVIYRSRLRRLKRVFNYHRVMAEQIYRVGSPHLGEGDEGEINHIRRDLYDRCERLSSLCQLYYELCGDLVEGHISLSSHNLNRTMKILTIISALFVPLTFVAGIYGMNFEYMPELGWKYAYFVVIGVMGLIVLAMLAVFRRFRWF</sequence>
<dbReference type="GO" id="GO:0015087">
    <property type="term" value="F:cobalt ion transmembrane transporter activity"/>
    <property type="evidence" value="ECO:0007669"/>
    <property type="project" value="TreeGrafter"/>
</dbReference>
<dbReference type="Pfam" id="PF01544">
    <property type="entry name" value="CorA"/>
    <property type="match status" value="1"/>
</dbReference>
<protein>
    <submittedName>
        <fullName evidence="13">Metal transporter</fullName>
    </submittedName>
</protein>
<evidence type="ECO:0000256" key="6">
    <source>
        <dbReference type="ARBA" id="ARBA00022842"/>
    </source>
</evidence>
<dbReference type="Gene3D" id="1.20.58.340">
    <property type="entry name" value="Magnesium transport protein CorA, transmembrane region"/>
    <property type="match status" value="2"/>
</dbReference>
<keyword evidence="8" id="KW-0406">Ion transport</keyword>
<evidence type="ECO:0000256" key="3">
    <source>
        <dbReference type="ARBA" id="ARBA00022448"/>
    </source>
</evidence>
<evidence type="ECO:0000256" key="7">
    <source>
        <dbReference type="ARBA" id="ARBA00022989"/>
    </source>
</evidence>
<dbReference type="GO" id="GO:0015095">
    <property type="term" value="F:magnesium ion transmembrane transporter activity"/>
    <property type="evidence" value="ECO:0007669"/>
    <property type="project" value="TreeGrafter"/>
</dbReference>
<dbReference type="OrthoDB" id="9803416at2"/>
<proteinExistence type="inferred from homology"/>
<dbReference type="GO" id="GO:0050897">
    <property type="term" value="F:cobalt ion binding"/>
    <property type="evidence" value="ECO:0007669"/>
    <property type="project" value="TreeGrafter"/>
</dbReference>
<keyword evidence="7 12" id="KW-1133">Transmembrane helix</keyword>
<dbReference type="GO" id="GO:0000287">
    <property type="term" value="F:magnesium ion binding"/>
    <property type="evidence" value="ECO:0007669"/>
    <property type="project" value="TreeGrafter"/>
</dbReference>
<comment type="catalytic activity">
    <reaction evidence="10">
        <text>Mg(2+)(in) = Mg(2+)(out)</text>
        <dbReference type="Rhea" id="RHEA:29827"/>
        <dbReference type="ChEBI" id="CHEBI:18420"/>
    </reaction>
</comment>
<dbReference type="Proteomes" id="UP000326287">
    <property type="component" value="Chromosome"/>
</dbReference>
<dbReference type="KEGG" id="halc:EY643_05290"/>
<evidence type="ECO:0000256" key="9">
    <source>
        <dbReference type="ARBA" id="ARBA00023136"/>
    </source>
</evidence>
<dbReference type="SUPFAM" id="SSF144083">
    <property type="entry name" value="Magnesium transport protein CorA, transmembrane region"/>
    <property type="match status" value="1"/>
</dbReference>
<evidence type="ECO:0000256" key="10">
    <source>
        <dbReference type="ARBA" id="ARBA00034269"/>
    </source>
</evidence>
<evidence type="ECO:0000256" key="1">
    <source>
        <dbReference type="ARBA" id="ARBA00004651"/>
    </source>
</evidence>
<evidence type="ECO:0000313" key="14">
    <source>
        <dbReference type="Proteomes" id="UP000326287"/>
    </source>
</evidence>
<comment type="similarity">
    <text evidence="2">Belongs to the CorA metal ion transporter (MIT) (TC 1.A.35) family.</text>
</comment>
<dbReference type="InterPro" id="IPR002523">
    <property type="entry name" value="MgTranspt_CorA/ZnTranspt_ZntB"/>
</dbReference>
<evidence type="ECO:0000256" key="5">
    <source>
        <dbReference type="ARBA" id="ARBA00022692"/>
    </source>
</evidence>
<keyword evidence="3" id="KW-0813">Transport</keyword>
<dbReference type="RefSeq" id="WP_152661214.1">
    <property type="nucleotide sequence ID" value="NZ_CP036422.1"/>
</dbReference>
<feature type="transmembrane region" description="Helical" evidence="12">
    <location>
        <begin position="265"/>
        <end position="285"/>
    </location>
</feature>
<evidence type="ECO:0000256" key="11">
    <source>
        <dbReference type="ARBA" id="ARBA00045497"/>
    </source>
</evidence>
<keyword evidence="14" id="KW-1185">Reference proteome</keyword>
<dbReference type="InterPro" id="IPR045863">
    <property type="entry name" value="CorA_TM1_TM2"/>
</dbReference>